<dbReference type="InterPro" id="IPR014729">
    <property type="entry name" value="Rossmann-like_a/b/a_fold"/>
</dbReference>
<dbReference type="SUPFAM" id="SSF52402">
    <property type="entry name" value="Adenine nucleotide alpha hydrolases-like"/>
    <property type="match status" value="1"/>
</dbReference>
<evidence type="ECO:0000313" key="3">
    <source>
        <dbReference type="Proteomes" id="UP000274504"/>
    </source>
</evidence>
<reference evidence="2 3" key="2">
    <citation type="submission" date="2018-11" db="EMBL/GenBank/DDBJ databases">
        <authorList>
            <consortium name="Pathogen Informatics"/>
        </authorList>
    </citation>
    <scope>NUCLEOTIDE SEQUENCE [LARGE SCALE GENOMIC DNA]</scope>
</reference>
<protein>
    <submittedName>
        <fullName evidence="4">Usp domain-containing protein</fullName>
    </submittedName>
</protein>
<gene>
    <name evidence="2" type="ORF">HDID_LOCUS4739</name>
</gene>
<dbReference type="Gene3D" id="3.40.50.620">
    <property type="entry name" value="HUPs"/>
    <property type="match status" value="1"/>
</dbReference>
<name>A0A0R3SIH6_HYMDI</name>
<feature type="domain" description="UspA" evidence="1">
    <location>
        <begin position="12"/>
        <end position="160"/>
    </location>
</feature>
<organism evidence="4">
    <name type="scientific">Hymenolepis diminuta</name>
    <name type="common">Rat tapeworm</name>
    <dbReference type="NCBI Taxonomy" id="6216"/>
    <lineage>
        <taxon>Eukaryota</taxon>
        <taxon>Metazoa</taxon>
        <taxon>Spiralia</taxon>
        <taxon>Lophotrochozoa</taxon>
        <taxon>Platyhelminthes</taxon>
        <taxon>Cestoda</taxon>
        <taxon>Eucestoda</taxon>
        <taxon>Cyclophyllidea</taxon>
        <taxon>Hymenolepididae</taxon>
        <taxon>Hymenolepis</taxon>
    </lineage>
</organism>
<dbReference type="InterPro" id="IPR006015">
    <property type="entry name" value="Universal_stress_UspA"/>
</dbReference>
<dbReference type="EMBL" id="UYSG01001956">
    <property type="protein sequence ID" value="VDL54724.1"/>
    <property type="molecule type" value="Genomic_DNA"/>
</dbReference>
<accession>A0A0R3SIH6</accession>
<dbReference type="STRING" id="6216.A0A0R3SIH6"/>
<dbReference type="PANTHER" id="PTHR46989:SF3">
    <property type="entry name" value="USPA DOMAIN-CONTAINING PROTEIN"/>
    <property type="match status" value="1"/>
</dbReference>
<dbReference type="CDD" id="cd23659">
    <property type="entry name" value="USP_At3g01520-like"/>
    <property type="match status" value="1"/>
</dbReference>
<evidence type="ECO:0000259" key="1">
    <source>
        <dbReference type="Pfam" id="PF00582"/>
    </source>
</evidence>
<evidence type="ECO:0000313" key="4">
    <source>
        <dbReference type="WBParaSite" id="HDID_0000474101-mRNA-1"/>
    </source>
</evidence>
<dbReference type="Pfam" id="PF00582">
    <property type="entry name" value="Usp"/>
    <property type="match status" value="1"/>
</dbReference>
<evidence type="ECO:0000313" key="2">
    <source>
        <dbReference type="EMBL" id="VDL54724.1"/>
    </source>
</evidence>
<reference evidence="4" key="1">
    <citation type="submission" date="2017-02" db="UniProtKB">
        <authorList>
            <consortium name="WormBaseParasite"/>
        </authorList>
    </citation>
    <scope>IDENTIFICATION</scope>
</reference>
<dbReference type="PRINTS" id="PR01438">
    <property type="entry name" value="UNVRSLSTRESS"/>
</dbReference>
<dbReference type="OrthoDB" id="843225at2759"/>
<dbReference type="AlphaFoldDB" id="A0A0R3SIH6"/>
<dbReference type="PANTHER" id="PTHR46989">
    <property type="entry name" value="USP DOMAIN-CONTAINING PROTEIN"/>
    <property type="match status" value="1"/>
</dbReference>
<dbReference type="WBParaSite" id="HDID_0000474101-mRNA-1">
    <property type="protein sequence ID" value="HDID_0000474101-mRNA-1"/>
    <property type="gene ID" value="HDID_0000474101"/>
</dbReference>
<dbReference type="Proteomes" id="UP000274504">
    <property type="component" value="Unassembled WGS sequence"/>
</dbReference>
<sequence length="171" mass="18894">MAMNITNSDIGRRVIIPVDGSINCHRAFKWYVKYIYKNNDFVYFVHVLKPKSIRRDMIVTVDNPPVLAQTVHDFSLDFTDTGAISDSYKKLAEIAGVTDFKTEILANTSVGEAVLSLAADLQANLVVIGCRGSGNFRRTLLGNVSRYLLLHSSLPVLVVPPSCRTLSFVSS</sequence>
<dbReference type="InterPro" id="IPR006016">
    <property type="entry name" value="UspA"/>
</dbReference>
<proteinExistence type="predicted"/>